<sequence>MAENEAYRIDIVIDVTGDEQTKGKLKAMDKFMESARRRAQMLNKVRISPAAKLNDKISGPARRIQSVLTSMAKRTWTVTIKAKDMVTGAAKKIFSAITSPLGLIGVGLGGAAAFTGLVKAPLALAGNMEQARIGFETMLGSAEKATAFLRDLQAFAAKTPFEFPQLQESSQLLLAFGFGAEQILPMMTAIGNAMAGLGKGPEGIERAVTAIGQMRAKGKVSAEEIMQLTELGIPAYDIIQKKFRLTADQMDNIGKAGLNVNKVISAIIEGMNQRFPNMMDRQSRSLLGLWSTIKDTFNMSILYRWGDGLSKAVKPRLERLVDMFTKNEDVVNRWGDTLERVARDAGNEILDRLEKAFNMIETRYINNPEFQRLDFSGKVNFVMSDIGKAFGQWFQATGVPAVAKYGALLGKELMKATLTGATSAIMESPLLSMLLGAYIGAKTPGPLPVKIVVGISISAAPSILRILEWLTTRGKQITEAKINAAYEEQNRAFKTLSSHREIIEQEELHRRMSGMGGLSLEEKALYKGTSISKRALGGIFQRPHLGLVAEEGPESIIPLSARLRPRALALWQETGRRLGVRQYATGGIIAPALATVGGNNINVTIPGINIKLYKNDFDLNEEALALKIGWQIVKQIKNHLENEA</sequence>
<dbReference type="RefSeq" id="WP_122014819.1">
    <property type="nucleotide sequence ID" value="NZ_CP033169.1"/>
</dbReference>
<dbReference type="Proteomes" id="UP000280960">
    <property type="component" value="Chromosome"/>
</dbReference>
<feature type="domain" description="Tape measure protein N-terminal" evidence="1">
    <location>
        <begin position="123"/>
        <end position="298"/>
    </location>
</feature>
<organism evidence="2 3">
    <name type="scientific">Biomaibacter acetigenes</name>
    <dbReference type="NCBI Taxonomy" id="2316383"/>
    <lineage>
        <taxon>Bacteria</taxon>
        <taxon>Bacillati</taxon>
        <taxon>Bacillota</taxon>
        <taxon>Clostridia</taxon>
        <taxon>Thermosediminibacterales</taxon>
        <taxon>Tepidanaerobacteraceae</taxon>
        <taxon>Biomaibacter</taxon>
    </lineage>
</organism>
<dbReference type="InterPro" id="IPR053058">
    <property type="entry name" value="Mulikevirus_tape_measure"/>
</dbReference>
<dbReference type="AlphaFoldDB" id="A0A3G2R5W9"/>
<evidence type="ECO:0000259" key="1">
    <source>
        <dbReference type="Pfam" id="PF20155"/>
    </source>
</evidence>
<dbReference type="EMBL" id="CP033169">
    <property type="protein sequence ID" value="AYO30801.1"/>
    <property type="molecule type" value="Genomic_DNA"/>
</dbReference>
<name>A0A3G2R5W9_9FIRM</name>
<dbReference type="PANTHER" id="PTHR38812">
    <property type="entry name" value="MU-LIKE PROPHAGE FLUMU PROTEIN GP42"/>
    <property type="match status" value="1"/>
</dbReference>
<keyword evidence="3" id="KW-1185">Reference proteome</keyword>
<evidence type="ECO:0000313" key="3">
    <source>
        <dbReference type="Proteomes" id="UP000280960"/>
    </source>
</evidence>
<evidence type="ECO:0000313" key="2">
    <source>
        <dbReference type="EMBL" id="AYO30801.1"/>
    </source>
</evidence>
<reference evidence="2 3" key="1">
    <citation type="submission" date="2018-10" db="EMBL/GenBank/DDBJ databases">
        <authorList>
            <person name="Zhang X."/>
        </authorList>
    </citation>
    <scope>NUCLEOTIDE SEQUENCE [LARGE SCALE GENOMIC DNA]</scope>
    <source>
        <strain evidence="2 3">SK-G1</strain>
    </source>
</reference>
<protein>
    <recommendedName>
        <fullName evidence="1">Tape measure protein N-terminal domain-containing protein</fullName>
    </recommendedName>
</protein>
<dbReference type="InterPro" id="IPR013491">
    <property type="entry name" value="Tape_meas_N"/>
</dbReference>
<accession>A0A3G2R5W9</accession>
<proteinExistence type="predicted"/>
<dbReference type="PANTHER" id="PTHR38812:SF2">
    <property type="entry name" value="MU-LIKE PROPHAGE FLUMU PROTEIN GP42"/>
    <property type="match status" value="1"/>
</dbReference>
<dbReference type="KEGG" id="bacg:D2962_09435"/>
<gene>
    <name evidence="2" type="ORF">D2962_09435</name>
</gene>
<dbReference type="Pfam" id="PF20155">
    <property type="entry name" value="TMP_3"/>
    <property type="match status" value="1"/>
</dbReference>
<dbReference type="NCBIfam" id="TIGR02675">
    <property type="entry name" value="tape_meas_nterm"/>
    <property type="match status" value="1"/>
</dbReference>